<name>A0A160JFG2_9PROT</name>
<dbReference type="EMBL" id="CP015285">
    <property type="protein sequence ID" value="ANC91619.1"/>
    <property type="molecule type" value="Genomic_DNA"/>
</dbReference>
<dbReference type="STRING" id="1226968.A6A40_06725"/>
<organism evidence="2 3">
    <name type="scientific">Azospirillum humicireducens</name>
    <dbReference type="NCBI Taxonomy" id="1226968"/>
    <lineage>
        <taxon>Bacteria</taxon>
        <taxon>Pseudomonadati</taxon>
        <taxon>Pseudomonadota</taxon>
        <taxon>Alphaproteobacteria</taxon>
        <taxon>Rhodospirillales</taxon>
        <taxon>Azospirillaceae</taxon>
        <taxon>Azospirillum</taxon>
    </lineage>
</organism>
<gene>
    <name evidence="2" type="ORF">A6A40_06725</name>
</gene>
<proteinExistence type="predicted"/>
<keyword evidence="1" id="KW-0812">Transmembrane</keyword>
<feature type="transmembrane region" description="Helical" evidence="1">
    <location>
        <begin position="50"/>
        <end position="72"/>
    </location>
</feature>
<protein>
    <recommendedName>
        <fullName evidence="4">Integrase</fullName>
    </recommendedName>
</protein>
<keyword evidence="1" id="KW-1133">Transmembrane helix</keyword>
<evidence type="ECO:0000313" key="2">
    <source>
        <dbReference type="EMBL" id="ANC91619.1"/>
    </source>
</evidence>
<evidence type="ECO:0000313" key="3">
    <source>
        <dbReference type="Proteomes" id="UP000077405"/>
    </source>
</evidence>
<evidence type="ECO:0000256" key="1">
    <source>
        <dbReference type="SAM" id="Phobius"/>
    </source>
</evidence>
<accession>A0A160JFG2</accession>
<dbReference type="KEGG" id="ahu:A6A40_06725"/>
<dbReference type="OrthoDB" id="7679021at2"/>
<reference evidence="2 3" key="1">
    <citation type="journal article" date="2013" name="Int. J. Syst. Evol. Microbiol.">
        <title>Azospirillum humicireducens sp. nov., a nitrogen-fixing bacterium isolated from a microbial fuel cell.</title>
        <authorList>
            <person name="Zhou S."/>
            <person name="Han L."/>
            <person name="Wang Y."/>
            <person name="Yang G."/>
            <person name="Zhuang L."/>
            <person name="Hu P."/>
        </authorList>
    </citation>
    <scope>NUCLEOTIDE SEQUENCE [LARGE SCALE GENOMIC DNA]</scope>
    <source>
        <strain evidence="2 3">SgZ-5</strain>
    </source>
</reference>
<dbReference type="AlphaFoldDB" id="A0A160JFG2"/>
<keyword evidence="1" id="KW-0472">Membrane</keyword>
<sequence>MVGWIIRTLVLCFVVGFVLSFLNINPANILTNSWQTVQDIAALLVEAGGWALPYILIGAVVVVPLSLLGLILRWNRSRPPS</sequence>
<keyword evidence="3" id="KW-1185">Reference proteome</keyword>
<evidence type="ECO:0008006" key="4">
    <source>
        <dbReference type="Google" id="ProtNLM"/>
    </source>
</evidence>
<dbReference type="Proteomes" id="UP000077405">
    <property type="component" value="Chromosome"/>
</dbReference>